<proteinExistence type="predicted"/>
<organism evidence="2">
    <name type="scientific">marine sediment metagenome</name>
    <dbReference type="NCBI Taxonomy" id="412755"/>
    <lineage>
        <taxon>unclassified sequences</taxon>
        <taxon>metagenomes</taxon>
        <taxon>ecological metagenomes</taxon>
    </lineage>
</organism>
<reference evidence="2" key="1">
    <citation type="journal article" date="2014" name="Front. Microbiol.">
        <title>High frequency of phylogenetically diverse reductive dehalogenase-homologous genes in deep subseafloor sedimentary metagenomes.</title>
        <authorList>
            <person name="Kawai M."/>
            <person name="Futagami T."/>
            <person name="Toyoda A."/>
            <person name="Takaki Y."/>
            <person name="Nishi S."/>
            <person name="Hori S."/>
            <person name="Arai W."/>
            <person name="Tsubouchi T."/>
            <person name="Morono Y."/>
            <person name="Uchiyama I."/>
            <person name="Ito T."/>
            <person name="Fujiyama A."/>
            <person name="Inagaki F."/>
            <person name="Takami H."/>
        </authorList>
    </citation>
    <scope>NUCLEOTIDE SEQUENCE</scope>
    <source>
        <strain evidence="2">Expedition CK06-06</strain>
    </source>
</reference>
<sequence>ETSFTPTCSLERCDLCEHWFDCEVVGCCWYYNPYFIDFNYCATCSPWEECSWEFCGACLNQETCEAAGCVWSIDTCTEPYCNSQGMAKILGVDIAEIGSKMSALSVDLMTLIALVIGVPLAFMIIKRAIGIMPKK</sequence>
<comment type="caution">
    <text evidence="2">The sequence shown here is derived from an EMBL/GenBank/DDBJ whole genome shotgun (WGS) entry which is preliminary data.</text>
</comment>
<dbReference type="EMBL" id="BARV01002720">
    <property type="protein sequence ID" value="GAH95355.1"/>
    <property type="molecule type" value="Genomic_DNA"/>
</dbReference>
<protein>
    <submittedName>
        <fullName evidence="2">Uncharacterized protein</fullName>
    </submittedName>
</protein>
<feature type="transmembrane region" description="Helical" evidence="1">
    <location>
        <begin position="108"/>
        <end position="125"/>
    </location>
</feature>
<gene>
    <name evidence="2" type="ORF">S06H3_06869</name>
</gene>
<evidence type="ECO:0000313" key="2">
    <source>
        <dbReference type="EMBL" id="GAH95355.1"/>
    </source>
</evidence>
<keyword evidence="1" id="KW-0472">Membrane</keyword>
<evidence type="ECO:0000256" key="1">
    <source>
        <dbReference type="SAM" id="Phobius"/>
    </source>
</evidence>
<keyword evidence="1" id="KW-1133">Transmembrane helix</keyword>
<dbReference type="AlphaFoldDB" id="X1KP01"/>
<feature type="non-terminal residue" evidence="2">
    <location>
        <position position="1"/>
    </location>
</feature>
<name>X1KP01_9ZZZZ</name>
<accession>X1KP01</accession>
<keyword evidence="1" id="KW-0812">Transmembrane</keyword>